<keyword evidence="4 6" id="KW-0788">Thiol protease</keyword>
<name>M3HKH3_CANMX</name>
<keyword evidence="9" id="KW-1185">Reference proteome</keyword>
<dbReference type="InterPro" id="IPR036213">
    <property type="entry name" value="Calpain_III_sf"/>
</dbReference>
<dbReference type="OrthoDB" id="167576at2759"/>
<dbReference type="GO" id="GO:0006508">
    <property type="term" value="P:proteolysis"/>
    <property type="evidence" value="ECO:0007669"/>
    <property type="project" value="UniProtKB-KW"/>
</dbReference>
<dbReference type="Proteomes" id="UP000011777">
    <property type="component" value="Unassembled WGS sequence"/>
</dbReference>
<gene>
    <name evidence="8" type="ORF">G210_1635</name>
</gene>
<sequence>MSLDQFIYHLERSNLFRSIDDIKQSKKECLSSIKILNSISKDKTTTVPHIKTISEFTLNYYDSISKPSSVSDKLTWLSSKFGGNFYPPVIQFDKSLSSYDPIFASSTTFEDDDEILQQLPTKSAEYKRVTVNKWDNEIANLKNLYQDILPNCSFVSSFLAIVDNDNDIHIINSISPHHESCQYKVMLHFNGERRVVMIDNKLPLMALNPTRNLIIKSYTDEQLYWPALIEKSYLKIMGNGYIFNGSNMANDTYLLSGWLPQIIRLENSRLPDNMKELWELKEKGEVVLGIGTGTLSKTLSHTLNLVTEHDYMIEHYNDKDGSITIKNPWLDQSKRIITIKEFTYFRFLYVNWKNTNTPFVQNFIYSVKPFVFHQPQFTIRCIEETTQVLLERHLPEDKEEGNQWMDINVYDTEYKVITPTQYKKCQSVQTNNRLQMITLKPGIYTMVISSNKPGKFTLSSFGASFVKSKYKYEFTESINDEWTLENNGGNWAMSTYINNPQYDFVIKELTDLVIGMYATGQINFHVLHSEYEIGQRIRRFDKTKLDNYQNYNSRFQLQNYRLSPGSYKLVVSEFQRNLGEYSLILNSNNPISISKIPQSLGLYVVKHSFNWDNNNRYKLYFQTFNHNSQVTFKICYFNGDLDYELQINYRPAVRASLFNAKTKQPIQINENFDDSLFGIFIDELLVDPDEYILLIERFEIGYGKCEVDIGCNNKVVILN</sequence>
<organism evidence="8 9">
    <name type="scientific">Candida maltosa (strain Xu316)</name>
    <name type="common">Yeast</name>
    <dbReference type="NCBI Taxonomy" id="1245528"/>
    <lineage>
        <taxon>Eukaryota</taxon>
        <taxon>Fungi</taxon>
        <taxon>Dikarya</taxon>
        <taxon>Ascomycota</taxon>
        <taxon>Saccharomycotina</taxon>
        <taxon>Pichiomycetes</taxon>
        <taxon>Debaryomycetaceae</taxon>
        <taxon>Candida/Lodderomyces clade</taxon>
        <taxon>Candida</taxon>
    </lineage>
</organism>
<evidence type="ECO:0000256" key="4">
    <source>
        <dbReference type="ARBA" id="ARBA00022807"/>
    </source>
</evidence>
<dbReference type="SUPFAM" id="SSF54001">
    <property type="entry name" value="Cysteine proteinases"/>
    <property type="match status" value="1"/>
</dbReference>
<accession>M3HKH3</accession>
<dbReference type="InterPro" id="IPR001300">
    <property type="entry name" value="Peptidase_C2_calpain_cat"/>
</dbReference>
<feature type="active site" evidence="6">
    <location>
        <position position="327"/>
    </location>
</feature>
<protein>
    <recommendedName>
        <fullName evidence="5">Cysteine protease RIM13</fullName>
    </recommendedName>
</protein>
<evidence type="ECO:0000256" key="1">
    <source>
        <dbReference type="ARBA" id="ARBA00010193"/>
    </source>
</evidence>
<evidence type="ECO:0000313" key="9">
    <source>
        <dbReference type="Proteomes" id="UP000011777"/>
    </source>
</evidence>
<evidence type="ECO:0000256" key="2">
    <source>
        <dbReference type="ARBA" id="ARBA00022670"/>
    </source>
</evidence>
<comment type="similarity">
    <text evidence="1">Belongs to the peptidase C2 family. PalB/RIM13 subfamily.</text>
</comment>
<comment type="caution">
    <text evidence="8">The sequence shown here is derived from an EMBL/GenBank/DDBJ whole genome shotgun (WGS) entry which is preliminary data.</text>
</comment>
<dbReference type="PANTHER" id="PTHR46143">
    <property type="entry name" value="CALPAIN-7"/>
    <property type="match status" value="1"/>
</dbReference>
<dbReference type="Gene3D" id="2.60.120.380">
    <property type="match status" value="1"/>
</dbReference>
<dbReference type="GO" id="GO:0004198">
    <property type="term" value="F:calcium-dependent cysteine-type endopeptidase activity"/>
    <property type="evidence" value="ECO:0007669"/>
    <property type="project" value="InterPro"/>
</dbReference>
<dbReference type="SUPFAM" id="SSF49758">
    <property type="entry name" value="Calpain large subunit, middle domain (domain III)"/>
    <property type="match status" value="1"/>
</dbReference>
<proteinExistence type="inferred from homology"/>
<dbReference type="Pfam" id="PF00648">
    <property type="entry name" value="Peptidase_C2"/>
    <property type="match status" value="1"/>
</dbReference>
<keyword evidence="3 6" id="KW-0378">Hydrolase</keyword>
<evidence type="ECO:0000256" key="5">
    <source>
        <dbReference type="ARBA" id="ARBA00042255"/>
    </source>
</evidence>
<feature type="active site" evidence="6">
    <location>
        <position position="309"/>
    </location>
</feature>
<dbReference type="AlphaFoldDB" id="M3HKH3"/>
<evidence type="ECO:0000259" key="7">
    <source>
        <dbReference type="PROSITE" id="PS50203"/>
    </source>
</evidence>
<dbReference type="SMART" id="SM00720">
    <property type="entry name" value="calpain_III"/>
    <property type="match status" value="1"/>
</dbReference>
<dbReference type="STRING" id="1245528.M3HKH3"/>
<evidence type="ECO:0000256" key="3">
    <source>
        <dbReference type="ARBA" id="ARBA00022801"/>
    </source>
</evidence>
<evidence type="ECO:0000256" key="6">
    <source>
        <dbReference type="PROSITE-ProRule" id="PRU00239"/>
    </source>
</evidence>
<dbReference type="OMA" id="GWLPQII"/>
<dbReference type="InterPro" id="IPR051297">
    <property type="entry name" value="PalB/RIM13"/>
</dbReference>
<dbReference type="eggNOG" id="KOG0045">
    <property type="taxonomic scope" value="Eukaryota"/>
</dbReference>
<dbReference type="HOGENOM" id="CLU_023416_0_0_1"/>
<feature type="active site" evidence="6">
    <location>
        <position position="152"/>
    </location>
</feature>
<dbReference type="PROSITE" id="PS50203">
    <property type="entry name" value="CALPAIN_CAT"/>
    <property type="match status" value="1"/>
</dbReference>
<evidence type="ECO:0000313" key="8">
    <source>
        <dbReference type="EMBL" id="EMG47892.1"/>
    </source>
</evidence>
<dbReference type="InterPro" id="IPR022683">
    <property type="entry name" value="Calpain_III"/>
</dbReference>
<dbReference type="SMART" id="SM00230">
    <property type="entry name" value="CysPc"/>
    <property type="match status" value="1"/>
</dbReference>
<reference evidence="8 9" key="1">
    <citation type="submission" date="2013-02" db="EMBL/GenBank/DDBJ databases">
        <title>Genome sequence of Candida maltosa Xu316, a potential industrial strain for xylitol and ethanol production.</title>
        <authorList>
            <person name="Yu J."/>
            <person name="Wang Q."/>
            <person name="Geng X."/>
            <person name="Bao W."/>
            <person name="He P."/>
            <person name="Cai J."/>
        </authorList>
    </citation>
    <scope>NUCLEOTIDE SEQUENCE [LARGE SCALE GENOMIC DNA]</scope>
    <source>
        <strain evidence="9">Xu316</strain>
    </source>
</reference>
<dbReference type="InterPro" id="IPR038765">
    <property type="entry name" value="Papain-like_cys_pep_sf"/>
</dbReference>
<keyword evidence="2 6" id="KW-0645">Protease</keyword>
<dbReference type="EMBL" id="AOGT01001339">
    <property type="protein sequence ID" value="EMG47892.1"/>
    <property type="molecule type" value="Genomic_DNA"/>
</dbReference>
<feature type="domain" description="Calpain catalytic" evidence="7">
    <location>
        <begin position="143"/>
        <end position="423"/>
    </location>
</feature>
<dbReference type="PANTHER" id="PTHR46143:SF1">
    <property type="entry name" value="CALPAIN-7"/>
    <property type="match status" value="1"/>
</dbReference>